<keyword evidence="1" id="KW-1133">Transmembrane helix</keyword>
<sequence>MNFDTKYLIRWGIPGWILIMVLGPFIYFQFPIEINKIIKESNTLALGAFLTVIGVPLGYLLNQIHHSLFWVIKRFRFSRKILKQEKWYEYFRQEIQVDNMFFFDEKGLRKKERYQYLLSRKHELGGVTVSLGIVCIVQLIVNIQTSTMHGWSLCYFILSIILFLIIAISRWYSSKNIDKYFEHYLNESADPKYK</sequence>
<comment type="caution">
    <text evidence="2">The sequence shown here is derived from an EMBL/GenBank/DDBJ whole genome shotgun (WGS) entry which is preliminary data.</text>
</comment>
<evidence type="ECO:0000313" key="3">
    <source>
        <dbReference type="Proteomes" id="UP000094784"/>
    </source>
</evidence>
<gene>
    <name evidence="2" type="ORF">BG258_15895</name>
</gene>
<feature type="transmembrane region" description="Helical" evidence="1">
    <location>
        <begin position="124"/>
        <end position="144"/>
    </location>
</feature>
<dbReference type="RefSeq" id="WP_069482189.1">
    <property type="nucleotide sequence ID" value="NZ_KV766182.1"/>
</dbReference>
<feature type="transmembrane region" description="Helical" evidence="1">
    <location>
        <begin position="150"/>
        <end position="172"/>
    </location>
</feature>
<keyword evidence="1" id="KW-0472">Membrane</keyword>
<keyword evidence="1" id="KW-0812">Transmembrane</keyword>
<accession>A0A1E4R9Y2</accession>
<dbReference type="EMBL" id="MECQ01000001">
    <property type="protein sequence ID" value="ODV57285.1"/>
    <property type="molecule type" value="Genomic_DNA"/>
</dbReference>
<name>A0A1E4R9Y2_9BACI</name>
<protein>
    <submittedName>
        <fullName evidence="2">Uncharacterized protein</fullName>
    </submittedName>
</protein>
<feature type="transmembrane region" description="Helical" evidence="1">
    <location>
        <begin position="48"/>
        <end position="72"/>
    </location>
</feature>
<dbReference type="Proteomes" id="UP000094784">
    <property type="component" value="Unassembled WGS sequence"/>
</dbReference>
<evidence type="ECO:0000313" key="2">
    <source>
        <dbReference type="EMBL" id="ODV57285.1"/>
    </source>
</evidence>
<proteinExistence type="predicted"/>
<evidence type="ECO:0000256" key="1">
    <source>
        <dbReference type="SAM" id="Phobius"/>
    </source>
</evidence>
<dbReference type="OrthoDB" id="2736066at2"/>
<dbReference type="AlphaFoldDB" id="A0A1E4R9Y2"/>
<feature type="transmembrane region" description="Helical" evidence="1">
    <location>
        <begin position="7"/>
        <end position="28"/>
    </location>
</feature>
<organism evidence="2 3">
    <name type="scientific">Lysinibacillus fusiformis</name>
    <dbReference type="NCBI Taxonomy" id="28031"/>
    <lineage>
        <taxon>Bacteria</taxon>
        <taxon>Bacillati</taxon>
        <taxon>Bacillota</taxon>
        <taxon>Bacilli</taxon>
        <taxon>Bacillales</taxon>
        <taxon>Bacillaceae</taxon>
        <taxon>Lysinibacillus</taxon>
    </lineage>
</organism>
<reference evidence="2 3" key="1">
    <citation type="submission" date="2016-09" db="EMBL/GenBank/DDBJ databases">
        <title>Draft genome sequence of the soil isolate, Lysinibacillus fusiformis M5, a potential hypoxanthine producer.</title>
        <authorList>
            <person name="Gallegos-Monterrosa R."/>
            <person name="Maroti G."/>
            <person name="Balint B."/>
            <person name="Kovacs A.T."/>
        </authorList>
    </citation>
    <scope>NUCLEOTIDE SEQUENCE [LARGE SCALE GENOMIC DNA]</scope>
    <source>
        <strain evidence="2 3">M5</strain>
    </source>
</reference>